<dbReference type="GO" id="GO:0003700">
    <property type="term" value="F:DNA-binding transcription factor activity"/>
    <property type="evidence" value="ECO:0007669"/>
    <property type="project" value="InterPro"/>
</dbReference>
<evidence type="ECO:0000256" key="1">
    <source>
        <dbReference type="ARBA" id="ARBA00023015"/>
    </source>
</evidence>
<dbReference type="InterPro" id="IPR028978">
    <property type="entry name" value="Chorismate_lyase_/UTRA_dom_sf"/>
</dbReference>
<dbReference type="Pfam" id="PF00392">
    <property type="entry name" value="GntR"/>
    <property type="match status" value="1"/>
</dbReference>
<evidence type="ECO:0000259" key="4">
    <source>
        <dbReference type="PROSITE" id="PS50949"/>
    </source>
</evidence>
<dbReference type="SMART" id="SM00345">
    <property type="entry name" value="HTH_GNTR"/>
    <property type="match status" value="1"/>
</dbReference>
<dbReference type="InterPro" id="IPR011663">
    <property type="entry name" value="UTRA"/>
</dbReference>
<feature type="domain" description="HTH gntR-type" evidence="4">
    <location>
        <begin position="7"/>
        <end position="75"/>
    </location>
</feature>
<dbReference type="InterPro" id="IPR050679">
    <property type="entry name" value="Bact_HTH_transcr_reg"/>
</dbReference>
<protein>
    <submittedName>
        <fullName evidence="5">HTH-type transcriptional repressor YvoA</fullName>
    </submittedName>
</protein>
<proteinExistence type="predicted"/>
<dbReference type="SUPFAM" id="SSF64288">
    <property type="entry name" value="Chorismate lyase-like"/>
    <property type="match status" value="1"/>
</dbReference>
<keyword evidence="3" id="KW-0804">Transcription</keyword>
<dbReference type="PROSITE" id="PS50949">
    <property type="entry name" value="HTH_GNTR"/>
    <property type="match status" value="1"/>
</dbReference>
<gene>
    <name evidence="5" type="primary">yvoA_1</name>
    <name evidence="5" type="ORF">JKKLCJKK_00133</name>
</gene>
<dbReference type="Gene3D" id="3.40.1410.10">
    <property type="entry name" value="Chorismate lyase-like"/>
    <property type="match status" value="1"/>
</dbReference>
<dbReference type="PANTHER" id="PTHR44846:SF1">
    <property type="entry name" value="MANNOSYL-D-GLYCERATE TRANSPORT_METABOLISM SYSTEM REPRESSOR MNGR-RELATED"/>
    <property type="match status" value="1"/>
</dbReference>
<dbReference type="PRINTS" id="PR00035">
    <property type="entry name" value="HTHGNTR"/>
</dbReference>
<dbReference type="PANTHER" id="PTHR44846">
    <property type="entry name" value="MANNOSYL-D-GLYCERATE TRANSPORT/METABOLISM SYSTEM REPRESSOR MNGR-RELATED"/>
    <property type="match status" value="1"/>
</dbReference>
<dbReference type="InterPro" id="IPR000524">
    <property type="entry name" value="Tscrpt_reg_HTH_GntR"/>
</dbReference>
<dbReference type="Proteomes" id="UP000405524">
    <property type="component" value="Unassembled WGS sequence"/>
</dbReference>
<dbReference type="FunFam" id="1.10.10.10:FF:000079">
    <property type="entry name" value="GntR family transcriptional regulator"/>
    <property type="match status" value="1"/>
</dbReference>
<dbReference type="GO" id="GO:0003677">
    <property type="term" value="F:DNA binding"/>
    <property type="evidence" value="ECO:0007669"/>
    <property type="project" value="UniProtKB-KW"/>
</dbReference>
<dbReference type="OrthoDB" id="3174122at2"/>
<keyword evidence="1" id="KW-0805">Transcription regulation</keyword>
<keyword evidence="2" id="KW-0238">DNA-binding</keyword>
<accession>A0A5K1IRM6</accession>
<dbReference type="Gene3D" id="1.10.10.10">
    <property type="entry name" value="Winged helix-like DNA-binding domain superfamily/Winged helix DNA-binding domain"/>
    <property type="match status" value="1"/>
</dbReference>
<sequence length="233" mass="26454">MKKNGSIPLYRQIVEHLDSEIRSGVYGPGDKLPTENELMEQFGVSRITVRSAVKELEDAGVVVRVRAKGTFVTSDRDMYAADDRESFTRSCQLAGKRPSTALVSLEWVYPNLRDRKFFGIDEDESILRSRRLRSVNGEPTMLETNSYGAVLAFLEHENLEGSLFEVLNAHKVALGHNRRTIEVCYATKLEAIHLGVKEGSALLLFVDRWYGQSGDPLFISRQVYCTERLKFYL</sequence>
<name>A0A5K1IRM6_9ACTN</name>
<dbReference type="CDD" id="cd07377">
    <property type="entry name" value="WHTH_GntR"/>
    <property type="match status" value="1"/>
</dbReference>
<evidence type="ECO:0000256" key="3">
    <source>
        <dbReference type="ARBA" id="ARBA00023163"/>
    </source>
</evidence>
<dbReference type="EMBL" id="CABWIC010000007">
    <property type="protein sequence ID" value="VWL90745.1"/>
    <property type="molecule type" value="Genomic_DNA"/>
</dbReference>
<dbReference type="GO" id="GO:0045892">
    <property type="term" value="P:negative regulation of DNA-templated transcription"/>
    <property type="evidence" value="ECO:0007669"/>
    <property type="project" value="TreeGrafter"/>
</dbReference>
<dbReference type="SUPFAM" id="SSF46785">
    <property type="entry name" value="Winged helix' DNA-binding domain"/>
    <property type="match status" value="1"/>
</dbReference>
<dbReference type="GeneID" id="77465126"/>
<reference evidence="5 6" key="1">
    <citation type="submission" date="2019-10" db="EMBL/GenBank/DDBJ databases">
        <authorList>
            <person name="Wolf R A."/>
        </authorList>
    </citation>
    <scope>NUCLEOTIDE SEQUENCE [LARGE SCALE GENOMIC DNA]</scope>
    <source>
        <strain evidence="5">Collinsella_intestinalis_DSM_13632</strain>
    </source>
</reference>
<dbReference type="InterPro" id="IPR036388">
    <property type="entry name" value="WH-like_DNA-bd_sf"/>
</dbReference>
<evidence type="ECO:0000256" key="2">
    <source>
        <dbReference type="ARBA" id="ARBA00023125"/>
    </source>
</evidence>
<dbReference type="Pfam" id="PF07702">
    <property type="entry name" value="UTRA"/>
    <property type="match status" value="1"/>
</dbReference>
<evidence type="ECO:0000313" key="5">
    <source>
        <dbReference type="EMBL" id="VWL90745.1"/>
    </source>
</evidence>
<dbReference type="RefSeq" id="WP_152062911.1">
    <property type="nucleotide sequence ID" value="NZ_CABWIC010000007.1"/>
</dbReference>
<evidence type="ECO:0000313" key="6">
    <source>
        <dbReference type="Proteomes" id="UP000405524"/>
    </source>
</evidence>
<organism evidence="5 6">
    <name type="scientific">Collinsella intestinalis</name>
    <dbReference type="NCBI Taxonomy" id="147207"/>
    <lineage>
        <taxon>Bacteria</taxon>
        <taxon>Bacillati</taxon>
        <taxon>Actinomycetota</taxon>
        <taxon>Coriobacteriia</taxon>
        <taxon>Coriobacteriales</taxon>
        <taxon>Coriobacteriaceae</taxon>
        <taxon>Collinsella</taxon>
    </lineage>
</organism>
<dbReference type="InterPro" id="IPR036390">
    <property type="entry name" value="WH_DNA-bd_sf"/>
</dbReference>
<dbReference type="SMART" id="SM00866">
    <property type="entry name" value="UTRA"/>
    <property type="match status" value="1"/>
</dbReference>
<dbReference type="AlphaFoldDB" id="A0A5K1IRM6"/>